<protein>
    <submittedName>
        <fullName evidence="1">Uncharacterized protein</fullName>
    </submittedName>
</protein>
<sequence>MPSEITVPKPTLSFKKAPNTYLADIISLSPYDLEKGTKLDVFKSPFNYADALFFNKPTPLIPKESKAYNLKQLFASLKIFTTPASAVEIIEEKPPLLPVADLTQVDTPPDLPAFTEERPAYFPIKTMYLLSFEKIRNCKGRPIVDILLIHQTMSRLQRSGLLYEVHPAIIERRIIEKAAFLRKLNKARYPQIISAPLKQQYTPPPPYFRFDNESKDTGAERKCDDEHVPLAVIQSEFQHTKSNRD</sequence>
<proteinExistence type="predicted"/>
<keyword evidence="2" id="KW-1185">Reference proteome</keyword>
<evidence type="ECO:0000313" key="1">
    <source>
        <dbReference type="EMBL" id="ORX90028.1"/>
    </source>
</evidence>
<organism evidence="1 2">
    <name type="scientific">Basidiobolus meristosporus CBS 931.73</name>
    <dbReference type="NCBI Taxonomy" id="1314790"/>
    <lineage>
        <taxon>Eukaryota</taxon>
        <taxon>Fungi</taxon>
        <taxon>Fungi incertae sedis</taxon>
        <taxon>Zoopagomycota</taxon>
        <taxon>Entomophthoromycotina</taxon>
        <taxon>Basidiobolomycetes</taxon>
        <taxon>Basidiobolales</taxon>
        <taxon>Basidiobolaceae</taxon>
        <taxon>Basidiobolus</taxon>
    </lineage>
</organism>
<gene>
    <name evidence="1" type="ORF">K493DRAFT_318247</name>
</gene>
<dbReference type="Proteomes" id="UP000193498">
    <property type="component" value="Unassembled WGS sequence"/>
</dbReference>
<evidence type="ECO:0000313" key="2">
    <source>
        <dbReference type="Proteomes" id="UP000193498"/>
    </source>
</evidence>
<dbReference type="EMBL" id="MCFE01000404">
    <property type="protein sequence ID" value="ORX90028.1"/>
    <property type="molecule type" value="Genomic_DNA"/>
</dbReference>
<name>A0A1Y1XWC4_9FUNG</name>
<dbReference type="AlphaFoldDB" id="A0A1Y1XWC4"/>
<reference evidence="1 2" key="1">
    <citation type="submission" date="2016-07" db="EMBL/GenBank/DDBJ databases">
        <title>Pervasive Adenine N6-methylation of Active Genes in Fungi.</title>
        <authorList>
            <consortium name="DOE Joint Genome Institute"/>
            <person name="Mondo S.J."/>
            <person name="Dannebaum R.O."/>
            <person name="Kuo R.C."/>
            <person name="Labutti K."/>
            <person name="Haridas S."/>
            <person name="Kuo A."/>
            <person name="Salamov A."/>
            <person name="Ahrendt S.R."/>
            <person name="Lipzen A."/>
            <person name="Sullivan W."/>
            <person name="Andreopoulos W.B."/>
            <person name="Clum A."/>
            <person name="Lindquist E."/>
            <person name="Daum C."/>
            <person name="Ramamoorthy G.K."/>
            <person name="Gryganskyi A."/>
            <person name="Culley D."/>
            <person name="Magnuson J.K."/>
            <person name="James T.Y."/>
            <person name="O'Malley M.A."/>
            <person name="Stajich J.E."/>
            <person name="Spatafora J.W."/>
            <person name="Visel A."/>
            <person name="Grigoriev I.V."/>
        </authorList>
    </citation>
    <scope>NUCLEOTIDE SEQUENCE [LARGE SCALE GENOMIC DNA]</scope>
    <source>
        <strain evidence="1 2">CBS 931.73</strain>
    </source>
</reference>
<comment type="caution">
    <text evidence="1">The sequence shown here is derived from an EMBL/GenBank/DDBJ whole genome shotgun (WGS) entry which is preliminary data.</text>
</comment>
<dbReference type="InParanoid" id="A0A1Y1XWC4"/>
<accession>A0A1Y1XWC4</accession>